<organism evidence="2 3">
    <name type="scientific">Saccoglossus kowalevskii</name>
    <name type="common">Acorn worm</name>
    <dbReference type="NCBI Taxonomy" id="10224"/>
    <lineage>
        <taxon>Eukaryota</taxon>
        <taxon>Metazoa</taxon>
        <taxon>Hemichordata</taxon>
        <taxon>Enteropneusta</taxon>
        <taxon>Harrimaniidae</taxon>
        <taxon>Saccoglossus</taxon>
    </lineage>
</organism>
<feature type="compositionally biased region" description="Basic and acidic residues" evidence="1">
    <location>
        <begin position="428"/>
        <end position="457"/>
    </location>
</feature>
<sequence>IKEKDYQSYRDSQLKIRNKKLEESRDRDLSHRAAVEERRKRLEQQDQERKEAILRRTRQRSESAREKRRSWTPGISMGHLPTDPNDRRHSSEQLSPDKSHGVPTISSPTKRLSSSVCNVASSGSSMSKRLSMSSTALNRARTPSPIHLIRLRGADPDELYAVYDTSSASDYKREARFLSASTTSTGGVHKPKGFASTSHPSRLITPRPKRWRASSPFKHAKSTTQTDSLRPHSSYSDLGTPRSSYGSKNVQLRSRSLDRRMPTSQNHESISRRPPSPGTTPKTSTPRTNKPGTPHTASPGQTARPSRPRAHSADRVMHKSAPETRRTTTTRPTQLAVNKTTAPPIKKSIVPAATERKPSTPSPSKTSASLKTSLATKPTTPRSMSTTPRTTASRTASAKPSVSKTTEVKMKASPSATRTRPAPKATKPVKEEKEVAKEEKVTRKPEITKEKQTREGA</sequence>
<feature type="region of interest" description="Disordered" evidence="1">
    <location>
        <begin position="17"/>
        <end position="130"/>
    </location>
</feature>
<accession>A0ABM0MXG3</accession>
<dbReference type="RefSeq" id="XP_006824704.1">
    <property type="nucleotide sequence ID" value="XM_006824641.1"/>
</dbReference>
<dbReference type="Proteomes" id="UP000694865">
    <property type="component" value="Unplaced"/>
</dbReference>
<evidence type="ECO:0000313" key="2">
    <source>
        <dbReference type="Proteomes" id="UP000694865"/>
    </source>
</evidence>
<feature type="compositionally biased region" description="Basic and acidic residues" evidence="1">
    <location>
        <begin position="311"/>
        <end position="326"/>
    </location>
</feature>
<reference evidence="3" key="1">
    <citation type="submission" date="2025-08" db="UniProtKB">
        <authorList>
            <consortium name="RefSeq"/>
        </authorList>
    </citation>
    <scope>IDENTIFICATION</scope>
    <source>
        <tissue evidence="3">Testes</tissue>
    </source>
</reference>
<feature type="non-terminal residue" evidence="3">
    <location>
        <position position="1"/>
    </location>
</feature>
<name>A0ABM0MXG3_SACKO</name>
<proteinExistence type="predicted"/>
<evidence type="ECO:0000313" key="3">
    <source>
        <dbReference type="RefSeq" id="XP_006824704.1"/>
    </source>
</evidence>
<feature type="compositionally biased region" description="Polar residues" evidence="1">
    <location>
        <begin position="222"/>
        <end position="254"/>
    </location>
</feature>
<keyword evidence="2" id="KW-1185">Reference proteome</keyword>
<evidence type="ECO:0000256" key="1">
    <source>
        <dbReference type="SAM" id="MobiDB-lite"/>
    </source>
</evidence>
<feature type="compositionally biased region" description="Low complexity" evidence="1">
    <location>
        <begin position="362"/>
        <end position="401"/>
    </location>
</feature>
<gene>
    <name evidence="3" type="primary">LOC102807999</name>
</gene>
<feature type="compositionally biased region" description="Low complexity" evidence="1">
    <location>
        <begin position="113"/>
        <end position="130"/>
    </location>
</feature>
<feature type="compositionally biased region" description="Polar residues" evidence="1">
    <location>
        <begin position="295"/>
        <end position="304"/>
    </location>
</feature>
<protein>
    <submittedName>
        <fullName evidence="3">Mucin-5AC-like</fullName>
    </submittedName>
</protein>
<feature type="compositionally biased region" description="Basic and acidic residues" evidence="1">
    <location>
        <begin position="84"/>
        <end position="100"/>
    </location>
</feature>
<feature type="region of interest" description="Disordered" evidence="1">
    <location>
        <begin position="181"/>
        <end position="457"/>
    </location>
</feature>
<dbReference type="GeneID" id="102807999"/>
<feature type="compositionally biased region" description="Basic and acidic residues" evidence="1">
    <location>
        <begin position="17"/>
        <end position="65"/>
    </location>
</feature>
<feature type="compositionally biased region" description="Low complexity" evidence="1">
    <location>
        <begin position="279"/>
        <end position="288"/>
    </location>
</feature>